<keyword evidence="2" id="KW-1185">Reference proteome</keyword>
<proteinExistence type="predicted"/>
<gene>
    <name evidence="1" type="ORF">ACJMK2_035749</name>
</gene>
<evidence type="ECO:0000313" key="2">
    <source>
        <dbReference type="Proteomes" id="UP001634394"/>
    </source>
</evidence>
<evidence type="ECO:0000313" key="1">
    <source>
        <dbReference type="EMBL" id="KAL3872525.1"/>
    </source>
</evidence>
<dbReference type="AlphaFoldDB" id="A0ABD3WF11"/>
<sequence length="86" mass="9714">MECFQDNVECLMKTKGVKLWVDVPPPLCCLYERPDMDPAIQNLFHRFNSCLLHESQCSSGFYQERQSSSGFIRKGGVVQVVSGKAV</sequence>
<name>A0ABD3WF11_SINWO</name>
<accession>A0ABD3WF11</accession>
<comment type="caution">
    <text evidence="1">The sequence shown here is derived from an EMBL/GenBank/DDBJ whole genome shotgun (WGS) entry which is preliminary data.</text>
</comment>
<organism evidence="1 2">
    <name type="scientific">Sinanodonta woodiana</name>
    <name type="common">Chinese pond mussel</name>
    <name type="synonym">Anodonta woodiana</name>
    <dbReference type="NCBI Taxonomy" id="1069815"/>
    <lineage>
        <taxon>Eukaryota</taxon>
        <taxon>Metazoa</taxon>
        <taxon>Spiralia</taxon>
        <taxon>Lophotrochozoa</taxon>
        <taxon>Mollusca</taxon>
        <taxon>Bivalvia</taxon>
        <taxon>Autobranchia</taxon>
        <taxon>Heteroconchia</taxon>
        <taxon>Palaeoheterodonta</taxon>
        <taxon>Unionida</taxon>
        <taxon>Unionoidea</taxon>
        <taxon>Unionidae</taxon>
        <taxon>Unioninae</taxon>
        <taxon>Sinanodonta</taxon>
    </lineage>
</organism>
<reference evidence="1 2" key="1">
    <citation type="submission" date="2024-11" db="EMBL/GenBank/DDBJ databases">
        <title>Chromosome-level genome assembly of the freshwater bivalve Anodonta woodiana.</title>
        <authorList>
            <person name="Chen X."/>
        </authorList>
    </citation>
    <scope>NUCLEOTIDE SEQUENCE [LARGE SCALE GENOMIC DNA]</scope>
    <source>
        <strain evidence="1">MN2024</strain>
        <tissue evidence="1">Gills</tissue>
    </source>
</reference>
<dbReference type="EMBL" id="JBJQND010000006">
    <property type="protein sequence ID" value="KAL3872525.1"/>
    <property type="molecule type" value="Genomic_DNA"/>
</dbReference>
<dbReference type="Proteomes" id="UP001634394">
    <property type="component" value="Unassembled WGS sequence"/>
</dbReference>
<protein>
    <submittedName>
        <fullName evidence="1">Uncharacterized protein</fullName>
    </submittedName>
</protein>